<evidence type="ECO:0000313" key="6">
    <source>
        <dbReference type="EMBL" id="PMD45229.1"/>
    </source>
</evidence>
<name>A0A2J6S380_HYAVF</name>
<dbReference type="OrthoDB" id="1601230at2759"/>
<evidence type="ECO:0000256" key="1">
    <source>
        <dbReference type="ARBA" id="ARBA00005495"/>
    </source>
</evidence>
<keyword evidence="7" id="KW-1185">Reference proteome</keyword>
<dbReference type="PANTHER" id="PTHR33337:SF30">
    <property type="entry name" value="DUF636 DOMAIN PROTEIN (AFU_ORTHOLOGUE AFUA_1G03180)"/>
    <property type="match status" value="1"/>
</dbReference>
<dbReference type="Pfam" id="PF04828">
    <property type="entry name" value="GFA"/>
    <property type="match status" value="1"/>
</dbReference>
<accession>A0A2J6S380</accession>
<dbReference type="EMBL" id="KZ613940">
    <property type="protein sequence ID" value="PMD45229.1"/>
    <property type="molecule type" value="Genomic_DNA"/>
</dbReference>
<dbReference type="AlphaFoldDB" id="A0A2J6S380"/>
<dbReference type="Gene3D" id="3.90.1590.10">
    <property type="entry name" value="glutathione-dependent formaldehyde- activating enzyme (gfa)"/>
    <property type="match status" value="1"/>
</dbReference>
<protein>
    <recommendedName>
        <fullName evidence="5">CENP-V/GFA domain-containing protein</fullName>
    </recommendedName>
</protein>
<evidence type="ECO:0000259" key="5">
    <source>
        <dbReference type="PROSITE" id="PS51891"/>
    </source>
</evidence>
<dbReference type="InterPro" id="IPR011057">
    <property type="entry name" value="Mss4-like_sf"/>
</dbReference>
<proteinExistence type="inferred from homology"/>
<dbReference type="SUPFAM" id="SSF51316">
    <property type="entry name" value="Mss4-like"/>
    <property type="match status" value="1"/>
</dbReference>
<dbReference type="STRING" id="1149755.A0A2J6S380"/>
<dbReference type="PROSITE" id="PS51891">
    <property type="entry name" value="CENP_V_GFA"/>
    <property type="match status" value="1"/>
</dbReference>
<sequence>MPIYKCHCGQIEWEVKLEDRAHVLCHCDTCKQLGGGAYSLNQILPKENLKLTKGKLNTYTYHGDSGKPVNCYYCPNCTTHVYHHQTVMGDKIVVRIILLDQGKSLKPSAEVFGKDRLPWEIEVAQTFQVMPPS</sequence>
<keyword evidence="4" id="KW-0456">Lyase</keyword>
<dbReference type="InterPro" id="IPR006913">
    <property type="entry name" value="CENP-V/GFA"/>
</dbReference>
<evidence type="ECO:0000256" key="3">
    <source>
        <dbReference type="ARBA" id="ARBA00022833"/>
    </source>
</evidence>
<evidence type="ECO:0000256" key="2">
    <source>
        <dbReference type="ARBA" id="ARBA00022723"/>
    </source>
</evidence>
<dbReference type="GO" id="GO:0046872">
    <property type="term" value="F:metal ion binding"/>
    <property type="evidence" value="ECO:0007669"/>
    <property type="project" value="UniProtKB-KW"/>
</dbReference>
<evidence type="ECO:0000256" key="4">
    <source>
        <dbReference type="ARBA" id="ARBA00023239"/>
    </source>
</evidence>
<keyword evidence="2" id="KW-0479">Metal-binding</keyword>
<organism evidence="6 7">
    <name type="scientific">Hyaloscypha variabilis (strain UAMH 11265 / GT02V1 / F)</name>
    <name type="common">Meliniomyces variabilis</name>
    <dbReference type="NCBI Taxonomy" id="1149755"/>
    <lineage>
        <taxon>Eukaryota</taxon>
        <taxon>Fungi</taxon>
        <taxon>Dikarya</taxon>
        <taxon>Ascomycota</taxon>
        <taxon>Pezizomycotina</taxon>
        <taxon>Leotiomycetes</taxon>
        <taxon>Helotiales</taxon>
        <taxon>Hyaloscyphaceae</taxon>
        <taxon>Hyaloscypha</taxon>
        <taxon>Hyaloscypha variabilis</taxon>
    </lineage>
</organism>
<evidence type="ECO:0000313" key="7">
    <source>
        <dbReference type="Proteomes" id="UP000235786"/>
    </source>
</evidence>
<dbReference type="PANTHER" id="PTHR33337">
    <property type="entry name" value="GFA DOMAIN-CONTAINING PROTEIN"/>
    <property type="match status" value="1"/>
</dbReference>
<comment type="similarity">
    <text evidence="1">Belongs to the Gfa family.</text>
</comment>
<gene>
    <name evidence="6" type="ORF">L207DRAFT_508140</name>
</gene>
<keyword evidence="3" id="KW-0862">Zinc</keyword>
<dbReference type="GO" id="GO:0016846">
    <property type="term" value="F:carbon-sulfur lyase activity"/>
    <property type="evidence" value="ECO:0007669"/>
    <property type="project" value="InterPro"/>
</dbReference>
<reference evidence="6 7" key="1">
    <citation type="submission" date="2016-04" db="EMBL/GenBank/DDBJ databases">
        <title>A degradative enzymes factory behind the ericoid mycorrhizal symbiosis.</title>
        <authorList>
            <consortium name="DOE Joint Genome Institute"/>
            <person name="Martino E."/>
            <person name="Morin E."/>
            <person name="Grelet G."/>
            <person name="Kuo A."/>
            <person name="Kohler A."/>
            <person name="Daghino S."/>
            <person name="Barry K."/>
            <person name="Choi C."/>
            <person name="Cichocki N."/>
            <person name="Clum A."/>
            <person name="Copeland A."/>
            <person name="Hainaut M."/>
            <person name="Haridas S."/>
            <person name="Labutti K."/>
            <person name="Lindquist E."/>
            <person name="Lipzen A."/>
            <person name="Khouja H.-R."/>
            <person name="Murat C."/>
            <person name="Ohm R."/>
            <person name="Olson A."/>
            <person name="Spatafora J."/>
            <person name="Veneault-Fourrey C."/>
            <person name="Henrissat B."/>
            <person name="Grigoriev I."/>
            <person name="Martin F."/>
            <person name="Perotto S."/>
        </authorList>
    </citation>
    <scope>NUCLEOTIDE SEQUENCE [LARGE SCALE GENOMIC DNA]</scope>
    <source>
        <strain evidence="6 7">F</strain>
    </source>
</reference>
<feature type="domain" description="CENP-V/GFA" evidence="5">
    <location>
        <begin position="1"/>
        <end position="120"/>
    </location>
</feature>
<dbReference type="Proteomes" id="UP000235786">
    <property type="component" value="Unassembled WGS sequence"/>
</dbReference>